<feature type="transmembrane region" description="Helical" evidence="1">
    <location>
        <begin position="229"/>
        <end position="252"/>
    </location>
</feature>
<feature type="transmembrane region" description="Helical" evidence="1">
    <location>
        <begin position="63"/>
        <end position="82"/>
    </location>
</feature>
<dbReference type="RefSeq" id="WP_147138552.1">
    <property type="nucleotide sequence ID" value="NZ_BAABIJ010000002.1"/>
</dbReference>
<sequence length="348" mass="37137">MRHQRRWIGHVTVAACLLYAVAGLGWTFGMPGFPFGTGDPEMVDEGENAIVASLLGWATPEVAGPWTAVVGAAAALTCVGLLRRWRPRWALISAGAVLSAGLTVVIQDFRPLIVVAYTPILAVGKTFFGWPPDAGFAELYTWPRVNLLLLTLIGAGVAVTTVRYARETGTGCRGCGRRADSARIARLSRVAVAVAVVVPLVYGATRWLWALGFPLGMDPVDFADGQREGVWLAGALLATLGAGGAVLTLGLVQRWGEVFPRWMVGLAGRRVPPMLAVVPATFVSVLVTAAGFMYIRVVVVMGVSVEDMAATLPETLWPVWGAALLTATVAYRRRRRVCAECDGVAVRR</sequence>
<dbReference type="Proteomes" id="UP000321617">
    <property type="component" value="Unassembled WGS sequence"/>
</dbReference>
<evidence type="ECO:0000313" key="3">
    <source>
        <dbReference type="Proteomes" id="UP000321617"/>
    </source>
</evidence>
<keyword evidence="3" id="KW-1185">Reference proteome</keyword>
<evidence type="ECO:0000256" key="1">
    <source>
        <dbReference type="SAM" id="Phobius"/>
    </source>
</evidence>
<keyword evidence="1" id="KW-0812">Transmembrane</keyword>
<proteinExistence type="predicted"/>
<name>A0A562V1Y1_9ACTN</name>
<feature type="transmembrane region" description="Helical" evidence="1">
    <location>
        <begin position="89"/>
        <end position="107"/>
    </location>
</feature>
<gene>
    <name evidence="2" type="ORF">LX16_2622</name>
</gene>
<keyword evidence="1" id="KW-1133">Transmembrane helix</keyword>
<accession>A0A562V1Y1</accession>
<feature type="transmembrane region" description="Helical" evidence="1">
    <location>
        <begin position="315"/>
        <end position="331"/>
    </location>
</feature>
<reference evidence="2 3" key="1">
    <citation type="journal article" date="2013" name="Stand. Genomic Sci.">
        <title>Genomic Encyclopedia of Type Strains, Phase I: The one thousand microbial genomes (KMG-I) project.</title>
        <authorList>
            <person name="Kyrpides N.C."/>
            <person name="Woyke T."/>
            <person name="Eisen J.A."/>
            <person name="Garrity G."/>
            <person name="Lilburn T.G."/>
            <person name="Beck B.J."/>
            <person name="Whitman W.B."/>
            <person name="Hugenholtz P."/>
            <person name="Klenk H.P."/>
        </authorList>
    </citation>
    <scope>NUCLEOTIDE SEQUENCE [LARGE SCALE GENOMIC DNA]</scope>
    <source>
        <strain evidence="2 3">DSM 45044</strain>
    </source>
</reference>
<keyword evidence="1" id="KW-0472">Membrane</keyword>
<feature type="transmembrane region" description="Helical" evidence="1">
    <location>
        <begin position="273"/>
        <end position="295"/>
    </location>
</feature>
<feature type="transmembrane region" description="Helical" evidence="1">
    <location>
        <begin position="147"/>
        <end position="166"/>
    </location>
</feature>
<dbReference type="AlphaFoldDB" id="A0A562V1Y1"/>
<dbReference type="OrthoDB" id="2717873at2"/>
<feature type="transmembrane region" description="Helical" evidence="1">
    <location>
        <begin position="187"/>
        <end position="209"/>
    </location>
</feature>
<feature type="transmembrane region" description="Helical" evidence="1">
    <location>
        <begin position="7"/>
        <end position="28"/>
    </location>
</feature>
<protein>
    <submittedName>
        <fullName evidence="2">Uncharacterized protein</fullName>
    </submittedName>
</protein>
<comment type="caution">
    <text evidence="2">The sequence shown here is derived from an EMBL/GenBank/DDBJ whole genome shotgun (WGS) entry which is preliminary data.</text>
</comment>
<evidence type="ECO:0000313" key="2">
    <source>
        <dbReference type="EMBL" id="TWJ11884.1"/>
    </source>
</evidence>
<dbReference type="EMBL" id="VLLL01000006">
    <property type="protein sequence ID" value="TWJ11884.1"/>
    <property type="molecule type" value="Genomic_DNA"/>
</dbReference>
<organism evidence="2 3">
    <name type="scientific">Stackebrandtia albiflava</name>
    <dbReference type="NCBI Taxonomy" id="406432"/>
    <lineage>
        <taxon>Bacteria</taxon>
        <taxon>Bacillati</taxon>
        <taxon>Actinomycetota</taxon>
        <taxon>Actinomycetes</taxon>
        <taxon>Glycomycetales</taxon>
        <taxon>Glycomycetaceae</taxon>
        <taxon>Stackebrandtia</taxon>
    </lineage>
</organism>